<evidence type="ECO:0008006" key="4">
    <source>
        <dbReference type="Google" id="ProtNLM"/>
    </source>
</evidence>
<protein>
    <recommendedName>
        <fullName evidence="4">Glycoside hydrolase</fullName>
    </recommendedName>
</protein>
<accession>A0A9X2B8C0</accession>
<sequence length="118" mass="12562">MKKKLLSTTLMLCLLALGALAVVADLTGKWTGQVNYGGQPVELTYNFKVDGEKLGGTVESSYGPSDISNGKIQGTDFSFVTSVQGMEIPQSGKFYGDSVAIDIDVNGQKLHTTLTRAK</sequence>
<evidence type="ECO:0000313" key="2">
    <source>
        <dbReference type="EMBL" id="MCJ8209311.1"/>
    </source>
</evidence>
<proteinExistence type="predicted"/>
<evidence type="ECO:0000313" key="3">
    <source>
        <dbReference type="Proteomes" id="UP001139450"/>
    </source>
</evidence>
<dbReference type="Proteomes" id="UP001139450">
    <property type="component" value="Unassembled WGS sequence"/>
</dbReference>
<feature type="chain" id="PRO_5040958890" description="Glycoside hydrolase" evidence="1">
    <location>
        <begin position="22"/>
        <end position="118"/>
    </location>
</feature>
<feature type="signal peptide" evidence="1">
    <location>
        <begin position="1"/>
        <end position="21"/>
    </location>
</feature>
<comment type="caution">
    <text evidence="2">The sequence shown here is derived from an EMBL/GenBank/DDBJ whole genome shotgun (WGS) entry which is preliminary data.</text>
</comment>
<dbReference type="RefSeq" id="WP_245129141.1">
    <property type="nucleotide sequence ID" value="NZ_JALJEJ010000002.1"/>
</dbReference>
<reference evidence="2" key="1">
    <citation type="submission" date="2022-04" db="EMBL/GenBank/DDBJ databases">
        <title>Mucilaginibacter sp. RS28 isolated from freshwater.</title>
        <authorList>
            <person name="Ko S.-R."/>
        </authorList>
    </citation>
    <scope>NUCLEOTIDE SEQUENCE</scope>
    <source>
        <strain evidence="2">RS28</strain>
    </source>
</reference>
<gene>
    <name evidence="2" type="ORF">MUY27_06295</name>
</gene>
<name>A0A9X2B8C0_9SPHI</name>
<evidence type="ECO:0000256" key="1">
    <source>
        <dbReference type="SAM" id="SignalP"/>
    </source>
</evidence>
<keyword evidence="3" id="KW-1185">Reference proteome</keyword>
<keyword evidence="1" id="KW-0732">Signal</keyword>
<dbReference type="EMBL" id="JALJEJ010000002">
    <property type="protein sequence ID" value="MCJ8209311.1"/>
    <property type="molecule type" value="Genomic_DNA"/>
</dbReference>
<dbReference type="AlphaFoldDB" id="A0A9X2B8C0"/>
<organism evidence="2 3">
    <name type="scientific">Mucilaginibacter straminoryzae</name>
    <dbReference type="NCBI Taxonomy" id="2932774"/>
    <lineage>
        <taxon>Bacteria</taxon>
        <taxon>Pseudomonadati</taxon>
        <taxon>Bacteroidota</taxon>
        <taxon>Sphingobacteriia</taxon>
        <taxon>Sphingobacteriales</taxon>
        <taxon>Sphingobacteriaceae</taxon>
        <taxon>Mucilaginibacter</taxon>
    </lineage>
</organism>